<evidence type="ECO:0000256" key="6">
    <source>
        <dbReference type="ARBA" id="ARBA00023518"/>
    </source>
</evidence>
<dbReference type="HAMAP" id="MF_01656">
    <property type="entry name" value="HOA"/>
    <property type="match status" value="1"/>
</dbReference>
<dbReference type="EC" id="4.1.3.39" evidence="7"/>
<keyword evidence="5" id="KW-0456">Lyase</keyword>
<dbReference type="Proteomes" id="UP000732377">
    <property type="component" value="Unassembled WGS sequence"/>
</dbReference>
<comment type="caution">
    <text evidence="9">The sequence shown here is derived from an EMBL/GenBank/DDBJ whole genome shotgun (WGS) entry which is preliminary data.</text>
</comment>
<dbReference type="InterPro" id="IPR012425">
    <property type="entry name" value="DmpG_comm"/>
</dbReference>
<dbReference type="InterPro" id="IPR000891">
    <property type="entry name" value="PYR_CT"/>
</dbReference>
<comment type="catalytic activity">
    <reaction evidence="6">
        <text>(S)-4-hydroxy-2-oxohexanoate = propanal + pyruvate</text>
        <dbReference type="Rhea" id="RHEA:36003"/>
        <dbReference type="ChEBI" id="CHEBI:15361"/>
        <dbReference type="ChEBI" id="CHEBI:17153"/>
        <dbReference type="ChEBI" id="CHEBI:73142"/>
        <dbReference type="EC" id="4.1.3.43"/>
    </reaction>
    <physiologicalReaction direction="left-to-right" evidence="6">
        <dbReference type="Rhea" id="RHEA:36004"/>
    </physiologicalReaction>
</comment>
<dbReference type="SUPFAM" id="SSF89000">
    <property type="entry name" value="post-HMGL domain-like"/>
    <property type="match status" value="1"/>
</dbReference>
<evidence type="ECO:0000259" key="8">
    <source>
        <dbReference type="PROSITE" id="PS50991"/>
    </source>
</evidence>
<dbReference type="Gene3D" id="3.20.20.70">
    <property type="entry name" value="Aldolase class I"/>
    <property type="match status" value="1"/>
</dbReference>
<dbReference type="PANTHER" id="PTHR10277">
    <property type="entry name" value="HOMOCITRATE SYNTHASE-RELATED"/>
    <property type="match status" value="1"/>
</dbReference>
<keyword evidence="4" id="KW-0464">Manganese</keyword>
<reference evidence="9" key="1">
    <citation type="submission" date="2017-11" db="EMBL/GenBank/DDBJ databases">
        <title>Three new genomes from thermophilic consortium.</title>
        <authorList>
            <person name="Quaggio R."/>
            <person name="Amgarten D."/>
            <person name="Setubal J.C."/>
        </authorList>
    </citation>
    <scope>NUCLEOTIDE SEQUENCE</scope>
    <source>
        <strain evidence="9">ZCTH01-B2</strain>
    </source>
</reference>
<evidence type="ECO:0000256" key="7">
    <source>
        <dbReference type="NCBIfam" id="TIGR03217"/>
    </source>
</evidence>
<dbReference type="NCBIfam" id="NF006049">
    <property type="entry name" value="PRK08195.1"/>
    <property type="match status" value="1"/>
</dbReference>
<dbReference type="SUPFAM" id="SSF51569">
    <property type="entry name" value="Aldolase"/>
    <property type="match status" value="1"/>
</dbReference>
<accession>A0A953LIR3</accession>
<dbReference type="EMBL" id="PIUK01000600">
    <property type="protein sequence ID" value="MBY6278558.1"/>
    <property type="molecule type" value="Genomic_DNA"/>
</dbReference>
<dbReference type="CDD" id="cd07943">
    <property type="entry name" value="DRE_TIM_HOA"/>
    <property type="match status" value="1"/>
</dbReference>
<dbReference type="NCBIfam" id="TIGR03217">
    <property type="entry name" value="4OH_2_O_val_ald"/>
    <property type="match status" value="1"/>
</dbReference>
<dbReference type="InterPro" id="IPR017629">
    <property type="entry name" value="4OH_2_O-val_aldolase"/>
</dbReference>
<dbReference type="RefSeq" id="WP_273382155.1">
    <property type="nucleotide sequence ID" value="NZ_PIUK01000600.1"/>
</dbReference>
<dbReference type="PROSITE" id="PS50991">
    <property type="entry name" value="PYR_CT"/>
    <property type="match status" value="1"/>
</dbReference>
<dbReference type="GO" id="GO:0009098">
    <property type="term" value="P:L-leucine biosynthetic process"/>
    <property type="evidence" value="ECO:0007669"/>
    <property type="project" value="TreeGrafter"/>
</dbReference>
<keyword evidence="2" id="KW-0479">Metal-binding</keyword>
<evidence type="ECO:0000313" key="10">
    <source>
        <dbReference type="Proteomes" id="UP000732377"/>
    </source>
</evidence>
<dbReference type="GO" id="GO:0003852">
    <property type="term" value="F:2-isopropylmalate synthase activity"/>
    <property type="evidence" value="ECO:0007669"/>
    <property type="project" value="TreeGrafter"/>
</dbReference>
<dbReference type="PANTHER" id="PTHR10277:SF9">
    <property type="entry name" value="2-ISOPROPYLMALATE SYNTHASE 1, CHLOROPLASTIC-RELATED"/>
    <property type="match status" value="1"/>
</dbReference>
<dbReference type="InterPro" id="IPR013785">
    <property type="entry name" value="Aldolase_TIM"/>
</dbReference>
<comment type="similarity">
    <text evidence="1">Belongs to the 4-hydroxy-2-oxovalerate aldolase family.</text>
</comment>
<dbReference type="GO" id="GO:0046872">
    <property type="term" value="F:metal ion binding"/>
    <property type="evidence" value="ECO:0007669"/>
    <property type="project" value="UniProtKB-KW"/>
</dbReference>
<evidence type="ECO:0000256" key="1">
    <source>
        <dbReference type="ARBA" id="ARBA00008944"/>
    </source>
</evidence>
<keyword evidence="3" id="KW-0058">Aromatic hydrocarbons catabolism</keyword>
<feature type="domain" description="Pyruvate carboxyltransferase" evidence="8">
    <location>
        <begin position="1"/>
        <end position="207"/>
    </location>
</feature>
<protein>
    <recommendedName>
        <fullName evidence="7">4-hydroxy-2-oxovalerate aldolase</fullName>
        <ecNumber evidence="7">4.1.3.39</ecNumber>
    </recommendedName>
</protein>
<dbReference type="AlphaFoldDB" id="A0A953LIR3"/>
<feature type="non-terminal residue" evidence="9">
    <location>
        <position position="1"/>
    </location>
</feature>
<organism evidence="9 10">
    <name type="scientific">Symbiobacterium thermophilum</name>
    <dbReference type="NCBI Taxonomy" id="2734"/>
    <lineage>
        <taxon>Bacteria</taxon>
        <taxon>Bacillati</taxon>
        <taxon>Bacillota</taxon>
        <taxon>Clostridia</taxon>
        <taxon>Eubacteriales</taxon>
        <taxon>Symbiobacteriaceae</taxon>
        <taxon>Symbiobacterium</taxon>
    </lineage>
</organism>
<dbReference type="Gene3D" id="1.10.8.60">
    <property type="match status" value="1"/>
</dbReference>
<evidence type="ECO:0000256" key="4">
    <source>
        <dbReference type="ARBA" id="ARBA00023211"/>
    </source>
</evidence>
<evidence type="ECO:0000256" key="3">
    <source>
        <dbReference type="ARBA" id="ARBA00022797"/>
    </source>
</evidence>
<name>A0A953LIR3_SYMTR</name>
<dbReference type="Pfam" id="PF07836">
    <property type="entry name" value="DmpG_comm"/>
    <property type="match status" value="1"/>
</dbReference>
<dbReference type="InterPro" id="IPR050073">
    <property type="entry name" value="2-IPM_HCS-like"/>
</dbReference>
<evidence type="ECO:0000313" key="9">
    <source>
        <dbReference type="EMBL" id="MBY6278558.1"/>
    </source>
</evidence>
<evidence type="ECO:0000256" key="5">
    <source>
        <dbReference type="ARBA" id="ARBA00023239"/>
    </source>
</evidence>
<dbReference type="Pfam" id="PF00682">
    <property type="entry name" value="HMGL-like"/>
    <property type="match status" value="1"/>
</dbReference>
<proteinExistence type="inferred from homology"/>
<gene>
    <name evidence="9" type="primary">dmpG</name>
    <name evidence="9" type="ORF">CWE10_20950</name>
</gene>
<dbReference type="InterPro" id="IPR035685">
    <property type="entry name" value="DRE_TIM_HOA"/>
</dbReference>
<sequence length="289" mass="30889">DGLGGSSQNYGFSRVPEEQLLRAAREEMTRAKLAVLILPGIGTVEDLKMARDAGATVALVATHCTEADISEEHIHWAKQNGMEVVTFLMMSHMIEPRYLLEEARKMESYGADCVYVVDSAGAMLPDDVRARVSALVEGLECQVGFHAHNNLGLAIGNTLAALEEGANQVDGSTCGLGAGAGNAQTEVLAAALAKAGYETGIDLWKLQDAAEEVVRPILPRPIIIDKDALTVGYAGVYSSFLLHARRAAERFGVDARDILMEMGRRKAVGGQEDLILVVAQDLAAERSGK</sequence>
<dbReference type="GO" id="GO:0008701">
    <property type="term" value="F:4-hydroxy-2-oxovalerate aldolase activity"/>
    <property type="evidence" value="ECO:0007669"/>
    <property type="project" value="UniProtKB-UniRule"/>
</dbReference>
<evidence type="ECO:0000256" key="2">
    <source>
        <dbReference type="ARBA" id="ARBA00022723"/>
    </source>
</evidence>